<dbReference type="Proteomes" id="UP000070133">
    <property type="component" value="Unassembled WGS sequence"/>
</dbReference>
<keyword evidence="5" id="KW-0560">Oxidoreductase</keyword>
<evidence type="ECO:0000256" key="1">
    <source>
        <dbReference type="ARBA" id="ARBA00001973"/>
    </source>
</evidence>
<evidence type="ECO:0000256" key="2">
    <source>
        <dbReference type="ARBA" id="ARBA00009928"/>
    </source>
</evidence>
<dbReference type="AlphaFoldDB" id="A0A139H8Y2"/>
<comment type="caution">
    <text evidence="15">The sequence shown here is derived from an EMBL/GenBank/DDBJ whole genome shotgun (WGS) entry which is preliminary data.</text>
</comment>
<keyword evidence="12" id="KW-0732">Signal</keyword>
<dbReference type="Pfam" id="PF18132">
    <property type="entry name" value="Tyrosinase_C"/>
    <property type="match status" value="1"/>
</dbReference>
<feature type="domain" description="Tyrosinase copper-binding" evidence="14">
    <location>
        <begin position="323"/>
        <end position="334"/>
    </location>
</feature>
<evidence type="ECO:0000256" key="12">
    <source>
        <dbReference type="SAM" id="SignalP"/>
    </source>
</evidence>
<organism evidence="15 16">
    <name type="scientific">Pseudocercospora eumusae</name>
    <dbReference type="NCBI Taxonomy" id="321146"/>
    <lineage>
        <taxon>Eukaryota</taxon>
        <taxon>Fungi</taxon>
        <taxon>Dikarya</taxon>
        <taxon>Ascomycota</taxon>
        <taxon>Pezizomycotina</taxon>
        <taxon>Dothideomycetes</taxon>
        <taxon>Dothideomycetidae</taxon>
        <taxon>Mycosphaerellales</taxon>
        <taxon>Mycosphaerellaceae</taxon>
        <taxon>Pseudocercospora</taxon>
    </lineage>
</organism>
<keyword evidence="16" id="KW-1185">Reference proteome</keyword>
<reference evidence="15 16" key="1">
    <citation type="submission" date="2015-07" db="EMBL/GenBank/DDBJ databases">
        <title>Comparative genomics of the Sigatoka disease complex on banana suggests a link between parallel evolutionary changes in Pseudocercospora fijiensis and Pseudocercospora eumusae and increased virulence on the banana host.</title>
        <authorList>
            <person name="Chang T.-C."/>
            <person name="Salvucci A."/>
            <person name="Crous P.W."/>
            <person name="Stergiopoulos I."/>
        </authorList>
    </citation>
    <scope>NUCLEOTIDE SEQUENCE [LARGE SCALE GENOMIC DNA]</scope>
    <source>
        <strain evidence="15 16">CBS 114824</strain>
    </source>
</reference>
<evidence type="ECO:0000256" key="5">
    <source>
        <dbReference type="ARBA" id="ARBA00023002"/>
    </source>
</evidence>
<dbReference type="PANTHER" id="PTHR11474">
    <property type="entry name" value="TYROSINASE FAMILY MEMBER"/>
    <property type="match status" value="1"/>
</dbReference>
<comment type="catalytic activity">
    <reaction evidence="9">
        <text>2 L-dopa + O2 = 2 L-dopaquinone + 2 H2O</text>
        <dbReference type="Rhea" id="RHEA:34287"/>
        <dbReference type="ChEBI" id="CHEBI:15377"/>
        <dbReference type="ChEBI" id="CHEBI:15379"/>
        <dbReference type="ChEBI" id="CHEBI:57504"/>
        <dbReference type="ChEBI" id="CHEBI:57924"/>
        <dbReference type="EC" id="1.14.18.1"/>
    </reaction>
</comment>
<evidence type="ECO:0000256" key="11">
    <source>
        <dbReference type="SAM" id="MobiDB-lite"/>
    </source>
</evidence>
<dbReference type="PROSITE" id="PS00497">
    <property type="entry name" value="TYROSINASE_1"/>
    <property type="match status" value="1"/>
</dbReference>
<keyword evidence="8" id="KW-0470">Melanin biosynthesis</keyword>
<keyword evidence="4" id="KW-0479">Metal-binding</keyword>
<dbReference type="PRINTS" id="PR00092">
    <property type="entry name" value="TYROSINASE"/>
</dbReference>
<dbReference type="STRING" id="321146.A0A139H8Y2"/>
<dbReference type="SUPFAM" id="SSF48056">
    <property type="entry name" value="Di-copper centre-containing domain"/>
    <property type="match status" value="1"/>
</dbReference>
<protein>
    <recommendedName>
        <fullName evidence="3">tyrosinase</fullName>
        <ecNumber evidence="3">1.14.18.1</ecNumber>
    </recommendedName>
</protein>
<dbReference type="PANTHER" id="PTHR11474:SF76">
    <property type="entry name" value="SHKT DOMAIN-CONTAINING PROTEIN"/>
    <property type="match status" value="1"/>
</dbReference>
<dbReference type="Gene3D" id="2.60.310.20">
    <property type="match status" value="1"/>
</dbReference>
<dbReference type="EMBL" id="LFZN01000104">
    <property type="protein sequence ID" value="KXS98877.1"/>
    <property type="molecule type" value="Genomic_DNA"/>
</dbReference>
<evidence type="ECO:0000256" key="9">
    <source>
        <dbReference type="ARBA" id="ARBA00048233"/>
    </source>
</evidence>
<evidence type="ECO:0000256" key="4">
    <source>
        <dbReference type="ARBA" id="ARBA00022723"/>
    </source>
</evidence>
<comment type="similarity">
    <text evidence="2">Belongs to the tyrosinase family.</text>
</comment>
<evidence type="ECO:0000256" key="6">
    <source>
        <dbReference type="ARBA" id="ARBA00023008"/>
    </source>
</evidence>
<dbReference type="GO" id="GO:0004503">
    <property type="term" value="F:tyrosinase activity"/>
    <property type="evidence" value="ECO:0007669"/>
    <property type="project" value="UniProtKB-EC"/>
</dbReference>
<feature type="chain" id="PRO_5007806492" description="tyrosinase" evidence="12">
    <location>
        <begin position="20"/>
        <end position="642"/>
    </location>
</feature>
<evidence type="ECO:0000256" key="7">
    <source>
        <dbReference type="ARBA" id="ARBA00023033"/>
    </source>
</evidence>
<accession>A0A139H8Y2</accession>
<keyword evidence="7" id="KW-0503">Monooxygenase</keyword>
<dbReference type="EC" id="1.14.18.1" evidence="3"/>
<evidence type="ECO:0000259" key="14">
    <source>
        <dbReference type="PROSITE" id="PS00498"/>
    </source>
</evidence>
<dbReference type="PROSITE" id="PS00498">
    <property type="entry name" value="TYROSINASE_2"/>
    <property type="match status" value="1"/>
</dbReference>
<dbReference type="GO" id="GO:0042438">
    <property type="term" value="P:melanin biosynthetic process"/>
    <property type="evidence" value="ECO:0007669"/>
    <property type="project" value="UniProtKB-KW"/>
</dbReference>
<dbReference type="Gene3D" id="1.10.1280.10">
    <property type="entry name" value="Di-copper center containing domain from catechol oxidase"/>
    <property type="match status" value="1"/>
</dbReference>
<dbReference type="InterPro" id="IPR050316">
    <property type="entry name" value="Tyrosinase/Hemocyanin"/>
</dbReference>
<feature type="domain" description="Tyrosinase copper-binding" evidence="13">
    <location>
        <begin position="116"/>
        <end position="133"/>
    </location>
</feature>
<evidence type="ECO:0000256" key="3">
    <source>
        <dbReference type="ARBA" id="ARBA00011906"/>
    </source>
</evidence>
<evidence type="ECO:0000256" key="8">
    <source>
        <dbReference type="ARBA" id="ARBA00023101"/>
    </source>
</evidence>
<feature type="region of interest" description="Disordered" evidence="11">
    <location>
        <begin position="426"/>
        <end position="446"/>
    </location>
</feature>
<name>A0A139H8Y2_9PEZI</name>
<evidence type="ECO:0000313" key="16">
    <source>
        <dbReference type="Proteomes" id="UP000070133"/>
    </source>
</evidence>
<comment type="cofactor">
    <cofactor evidence="1">
        <name>Cu(2+)</name>
        <dbReference type="ChEBI" id="CHEBI:29036"/>
    </cofactor>
</comment>
<evidence type="ECO:0000313" key="15">
    <source>
        <dbReference type="EMBL" id="KXS98877.1"/>
    </source>
</evidence>
<keyword evidence="6" id="KW-0186">Copper</keyword>
<evidence type="ECO:0000256" key="10">
    <source>
        <dbReference type="ARBA" id="ARBA00048881"/>
    </source>
</evidence>
<sequence>MHFFAVLFAAAIACTSVLAHPLNPHEQSHVVEKRQQANVALVTPSGSTYPRLEIRQLKDTKPNQWTLLVLAMNQFMTSTGQSSYFAISGIHGVPRVNYNNVGQCSSCGGADGYCAHDSVHFPAWHRAYLALFEQELLKVAMNIANQYPSSSKASMVAAATQLRLPYWDWAAKPPSGRPVLPAIVTDVQVTVNGPKGSTTITNPFFRYDFKSTERSQLYYGPFTTWTRTYRYPNTNSANAASNTQAAVDAMSQNRQSLQDQIYQLFTNCKNYLYFSNDDAGSSTSGCSNSLEGIHNTIHTLSGGPGTSSVSGGHMTYLPTAGFDPIFWLHHCNVDRIFAMWQALNPNQYGASQVASHSTWTIPQGSTQNAQSPLTPFKKADGSFWNTNDVRSTTSAFKYTYPEFANSDGSANAIRGYVNRLYGPSASATAGSSKKRDADPQSSSVIGGLASSASSAAAAAAAAADVLPGNPLAASNGSLYQYVANVQTPRYTLNGSYNVLVFNGKPGSEDPSTWTTDKNLIGTMGVMSQPGKTDHDLICSGSIPLTRTLQNMVGGGSGLLSSLAEIIVAPYLTKNLEWRIAQDGRSIDTGSVDGFVVSVVTSSAQPPSDPNDFPVYSPFIPLVDITKGQSGGANTTQQAVPNA</sequence>
<proteinExistence type="inferred from homology"/>
<evidence type="ECO:0000259" key="13">
    <source>
        <dbReference type="PROSITE" id="PS00497"/>
    </source>
</evidence>
<dbReference type="InterPro" id="IPR002227">
    <property type="entry name" value="Tyrosinase_Cu-bd"/>
</dbReference>
<dbReference type="InterPro" id="IPR041640">
    <property type="entry name" value="Tyrosinase_C"/>
</dbReference>
<dbReference type="OrthoDB" id="6132182at2759"/>
<comment type="catalytic activity">
    <reaction evidence="10">
        <text>L-tyrosine + O2 = L-dopaquinone + H2O</text>
        <dbReference type="Rhea" id="RHEA:18117"/>
        <dbReference type="ChEBI" id="CHEBI:15377"/>
        <dbReference type="ChEBI" id="CHEBI:15379"/>
        <dbReference type="ChEBI" id="CHEBI:57924"/>
        <dbReference type="ChEBI" id="CHEBI:58315"/>
        <dbReference type="EC" id="1.14.18.1"/>
    </reaction>
</comment>
<gene>
    <name evidence="15" type="ORF">AC578_10854</name>
</gene>
<feature type="signal peptide" evidence="12">
    <location>
        <begin position="1"/>
        <end position="19"/>
    </location>
</feature>
<dbReference type="InterPro" id="IPR008922">
    <property type="entry name" value="Di-copper_centre_dom_sf"/>
</dbReference>
<dbReference type="Pfam" id="PF00264">
    <property type="entry name" value="Tyrosinase"/>
    <property type="match status" value="1"/>
</dbReference>
<dbReference type="GO" id="GO:0046872">
    <property type="term" value="F:metal ion binding"/>
    <property type="evidence" value="ECO:0007669"/>
    <property type="project" value="UniProtKB-KW"/>
</dbReference>